<evidence type="ECO:0000256" key="2">
    <source>
        <dbReference type="ARBA" id="ARBA00023125"/>
    </source>
</evidence>
<evidence type="ECO:0000256" key="1">
    <source>
        <dbReference type="ARBA" id="ARBA00023015"/>
    </source>
</evidence>
<dbReference type="Gene3D" id="1.10.260.40">
    <property type="entry name" value="lambda repressor-like DNA-binding domains"/>
    <property type="match status" value="1"/>
</dbReference>
<feature type="domain" description="HTH lacI-type" evidence="4">
    <location>
        <begin position="7"/>
        <end position="61"/>
    </location>
</feature>
<evidence type="ECO:0000259" key="4">
    <source>
        <dbReference type="PROSITE" id="PS50932"/>
    </source>
</evidence>
<dbReference type="SUPFAM" id="SSF53822">
    <property type="entry name" value="Periplasmic binding protein-like I"/>
    <property type="match status" value="1"/>
</dbReference>
<dbReference type="PANTHER" id="PTHR30146">
    <property type="entry name" value="LACI-RELATED TRANSCRIPTIONAL REPRESSOR"/>
    <property type="match status" value="1"/>
</dbReference>
<protein>
    <submittedName>
        <fullName evidence="5">LacI family transcriptional regulator</fullName>
    </submittedName>
</protein>
<dbReference type="InterPro" id="IPR046335">
    <property type="entry name" value="LacI/GalR-like_sensor"/>
</dbReference>
<dbReference type="GO" id="GO:0003700">
    <property type="term" value="F:DNA-binding transcription factor activity"/>
    <property type="evidence" value="ECO:0007669"/>
    <property type="project" value="TreeGrafter"/>
</dbReference>
<organism evidence="5">
    <name type="scientific">Mariniphaga anaerophila</name>
    <dbReference type="NCBI Taxonomy" id="1484053"/>
    <lineage>
        <taxon>Bacteria</taxon>
        <taxon>Pseudomonadati</taxon>
        <taxon>Bacteroidota</taxon>
        <taxon>Bacteroidia</taxon>
        <taxon>Marinilabiliales</taxon>
        <taxon>Prolixibacteraceae</taxon>
        <taxon>Mariniphaga</taxon>
    </lineage>
</organism>
<dbReference type="SUPFAM" id="SSF47413">
    <property type="entry name" value="lambda repressor-like DNA-binding domains"/>
    <property type="match status" value="1"/>
</dbReference>
<dbReference type="PROSITE" id="PS50932">
    <property type="entry name" value="HTH_LACI_2"/>
    <property type="match status" value="1"/>
</dbReference>
<dbReference type="InterPro" id="IPR000843">
    <property type="entry name" value="HTH_LacI"/>
</dbReference>
<dbReference type="PANTHER" id="PTHR30146:SF109">
    <property type="entry name" value="HTH-TYPE TRANSCRIPTIONAL REGULATOR GALS"/>
    <property type="match status" value="1"/>
</dbReference>
<dbReference type="InterPro" id="IPR010982">
    <property type="entry name" value="Lambda_DNA-bd_dom_sf"/>
</dbReference>
<dbReference type="EMBL" id="DSDK01000822">
    <property type="protein sequence ID" value="HDR52839.1"/>
    <property type="molecule type" value="Genomic_DNA"/>
</dbReference>
<gene>
    <name evidence="5" type="ORF">ENN90_14675</name>
</gene>
<accession>A0A831LDU2</accession>
<keyword evidence="1" id="KW-0805">Transcription regulation</keyword>
<dbReference type="Proteomes" id="UP000886047">
    <property type="component" value="Unassembled WGS sequence"/>
</dbReference>
<keyword evidence="3" id="KW-0804">Transcription</keyword>
<evidence type="ECO:0000256" key="3">
    <source>
        <dbReference type="ARBA" id="ARBA00023163"/>
    </source>
</evidence>
<evidence type="ECO:0000313" key="5">
    <source>
        <dbReference type="EMBL" id="HDR52839.1"/>
    </source>
</evidence>
<dbReference type="Pfam" id="PF13377">
    <property type="entry name" value="Peripla_BP_3"/>
    <property type="match status" value="1"/>
</dbReference>
<proteinExistence type="predicted"/>
<dbReference type="CDD" id="cd06267">
    <property type="entry name" value="PBP1_LacI_sugar_binding-like"/>
    <property type="match status" value="1"/>
</dbReference>
<sequence length="341" mass="38224">MEKQGEPTIHDIAKKLNIAASTVSRALNNNPTISEPTRKLIEKTAKEMGYRPNIMAANFRTKRTNTIGVVLPLINRHFFSSVISGVEEVAYNRGFAVTISQSNDNFEKEEKIAQTLFSNRVDGLIVSIGMQTKTFDHLRLFSERNVPLVFFDRIVDEIEADKIVVDDYRGGFKATEHLIEQGGTRIAHIGGPLNVKIYQDRLSGFKDAMKKAELPVDESMLIHNSLTRSDGTNAIKKLLQNNTKPDAIFCANDTTALSVIIYLRQKGIKVPDDILIVGFSNEPFSEVVTPSISTIKQPGFEMGKKAAELLIRQIKLKDKSLRFQTFVMPTELIVRESSVRK</sequence>
<dbReference type="Pfam" id="PF00356">
    <property type="entry name" value="LacI"/>
    <property type="match status" value="1"/>
</dbReference>
<comment type="caution">
    <text evidence="5">The sequence shown here is derived from an EMBL/GenBank/DDBJ whole genome shotgun (WGS) entry which is preliminary data.</text>
</comment>
<reference evidence="5" key="1">
    <citation type="journal article" date="2020" name="mSystems">
        <title>Genome- and Community-Level Interaction Insights into Carbon Utilization and Element Cycling Functions of Hydrothermarchaeota in Hydrothermal Sediment.</title>
        <authorList>
            <person name="Zhou Z."/>
            <person name="Liu Y."/>
            <person name="Xu W."/>
            <person name="Pan J."/>
            <person name="Luo Z.H."/>
            <person name="Li M."/>
        </authorList>
    </citation>
    <scope>NUCLEOTIDE SEQUENCE [LARGE SCALE GENOMIC DNA]</scope>
    <source>
        <strain evidence="5">SpSt-1217</strain>
    </source>
</reference>
<name>A0A831LDU2_9BACT</name>
<keyword evidence="2" id="KW-0238">DNA-binding</keyword>
<dbReference type="SMART" id="SM00354">
    <property type="entry name" value="HTH_LACI"/>
    <property type="match status" value="1"/>
</dbReference>
<dbReference type="AlphaFoldDB" id="A0A831LDU2"/>
<dbReference type="CDD" id="cd01392">
    <property type="entry name" value="HTH_LacI"/>
    <property type="match status" value="1"/>
</dbReference>
<dbReference type="GO" id="GO:0000976">
    <property type="term" value="F:transcription cis-regulatory region binding"/>
    <property type="evidence" value="ECO:0007669"/>
    <property type="project" value="TreeGrafter"/>
</dbReference>
<dbReference type="Gene3D" id="3.40.50.2300">
    <property type="match status" value="2"/>
</dbReference>
<dbReference type="InterPro" id="IPR028082">
    <property type="entry name" value="Peripla_BP_I"/>
</dbReference>